<dbReference type="PANTHER" id="PTHR31480">
    <property type="entry name" value="BIFUNCTIONAL LYCOPENE CYCLASE/PHYTOENE SYNTHASE"/>
    <property type="match status" value="1"/>
</dbReference>
<dbReference type="InterPro" id="IPR008949">
    <property type="entry name" value="Isoprenoid_synthase_dom_sf"/>
</dbReference>
<dbReference type="OrthoDB" id="9787280at2"/>
<dbReference type="InterPro" id="IPR033904">
    <property type="entry name" value="Trans_IPPS_HH"/>
</dbReference>
<accession>A0A3L7K9C0</accession>
<dbReference type="GO" id="GO:0016117">
    <property type="term" value="P:carotenoid biosynthetic process"/>
    <property type="evidence" value="ECO:0007669"/>
    <property type="project" value="UniProtKB-KW"/>
</dbReference>
<evidence type="ECO:0000256" key="1">
    <source>
        <dbReference type="ARBA" id="ARBA00004829"/>
    </source>
</evidence>
<keyword evidence="2" id="KW-0808">Transferase</keyword>
<dbReference type="GO" id="GO:0004311">
    <property type="term" value="F:geranylgeranyl diphosphate synthase activity"/>
    <property type="evidence" value="ECO:0007669"/>
    <property type="project" value="InterPro"/>
</dbReference>
<dbReference type="PROSITE" id="PS01045">
    <property type="entry name" value="SQUALEN_PHYTOEN_SYN_2"/>
    <property type="match status" value="1"/>
</dbReference>
<dbReference type="InterPro" id="IPR002060">
    <property type="entry name" value="Squ/phyt_synthse"/>
</dbReference>
<dbReference type="SFLD" id="SFLDS00005">
    <property type="entry name" value="Isoprenoid_Synthase_Type_I"/>
    <property type="match status" value="1"/>
</dbReference>
<dbReference type="EMBL" id="RCVZ01000002">
    <property type="protein sequence ID" value="RLQ97232.1"/>
    <property type="molecule type" value="Genomic_DNA"/>
</dbReference>
<dbReference type="GO" id="GO:0051996">
    <property type="term" value="F:squalene synthase [NAD(P)H] activity"/>
    <property type="evidence" value="ECO:0007669"/>
    <property type="project" value="InterPro"/>
</dbReference>
<organism evidence="4 5">
    <name type="scientific">Falsibacillus albus</name>
    <dbReference type="NCBI Taxonomy" id="2478915"/>
    <lineage>
        <taxon>Bacteria</taxon>
        <taxon>Bacillati</taxon>
        <taxon>Bacillota</taxon>
        <taxon>Bacilli</taxon>
        <taxon>Bacillales</taxon>
        <taxon>Bacillaceae</taxon>
        <taxon>Falsibacillus</taxon>
    </lineage>
</organism>
<comment type="caution">
    <text evidence="4">The sequence shown here is derived from an EMBL/GenBank/DDBJ whole genome shotgun (WGS) entry which is preliminary data.</text>
</comment>
<dbReference type="Proteomes" id="UP000276770">
    <property type="component" value="Unassembled WGS sequence"/>
</dbReference>
<evidence type="ECO:0000256" key="2">
    <source>
        <dbReference type="ARBA" id="ARBA00022679"/>
    </source>
</evidence>
<keyword evidence="5" id="KW-1185">Reference proteome</keyword>
<reference evidence="4 5" key="1">
    <citation type="submission" date="2018-10" db="EMBL/GenBank/DDBJ databases">
        <title>Falsibacillus sp. genome draft.</title>
        <authorList>
            <person name="Shi S."/>
        </authorList>
    </citation>
    <scope>NUCLEOTIDE SEQUENCE [LARGE SCALE GENOMIC DNA]</scope>
    <source>
        <strain evidence="4 5">GY 10110</strain>
    </source>
</reference>
<evidence type="ECO:0000313" key="4">
    <source>
        <dbReference type="EMBL" id="RLQ97232.1"/>
    </source>
</evidence>
<gene>
    <name evidence="4" type="ORF">D9X91_03515</name>
</gene>
<name>A0A3L7K9C0_9BACI</name>
<evidence type="ECO:0000313" key="5">
    <source>
        <dbReference type="Proteomes" id="UP000276770"/>
    </source>
</evidence>
<dbReference type="InterPro" id="IPR019845">
    <property type="entry name" value="Squalene/phytoene_synthase_CS"/>
</dbReference>
<dbReference type="SUPFAM" id="SSF48576">
    <property type="entry name" value="Terpenoid synthases"/>
    <property type="match status" value="1"/>
</dbReference>
<dbReference type="SFLD" id="SFLDG01018">
    <property type="entry name" value="Squalene/Phytoene_Synthase_Lik"/>
    <property type="match status" value="1"/>
</dbReference>
<dbReference type="Pfam" id="PF00494">
    <property type="entry name" value="SQS_PSY"/>
    <property type="match status" value="1"/>
</dbReference>
<dbReference type="CDD" id="cd00683">
    <property type="entry name" value="Trans_IPPS_HH"/>
    <property type="match status" value="1"/>
</dbReference>
<keyword evidence="3" id="KW-0125">Carotenoid biosynthesis</keyword>
<evidence type="ECO:0000256" key="3">
    <source>
        <dbReference type="ARBA" id="ARBA00022746"/>
    </source>
</evidence>
<dbReference type="InterPro" id="IPR044843">
    <property type="entry name" value="Trans_IPPS_bact-type"/>
</dbReference>
<comment type="pathway">
    <text evidence="1">Carotenoid biosynthesis.</text>
</comment>
<dbReference type="Gene3D" id="1.10.600.10">
    <property type="entry name" value="Farnesyl Diphosphate Synthase"/>
    <property type="match status" value="1"/>
</dbReference>
<dbReference type="AlphaFoldDB" id="A0A3L7K9C0"/>
<sequence>MQVLELSTAYQICEGIIRKHSKTFFKAFSLLPREKKNAVWAIYAFCRKVDDIVDEGLYPEKGLLAFEAEFHAFMNHCFSTDDPLWVALHDVFSNYHMDRSAFLAMIKGQKMDLEGRRYQDVSSLLDYSYHVASSVGLMLLPVLAPERQDQLKQDAIHLGYAMQITNILRDVGEDLEKGRCYLPAELMDKHHYSMSDLHLHRMNSSFIAVWEELAVKAERYYELALSTMHLYPLDSRIPVKGAALLYRAILDQIRISQYEVFKEKQSVSNEEKTKIMAMI</sequence>
<protein>
    <submittedName>
        <fullName evidence="4">Phytoene/squalene synthase family protein</fullName>
    </submittedName>
</protein>
<proteinExistence type="predicted"/>
<dbReference type="SFLD" id="SFLDG01212">
    <property type="entry name" value="Phytoene_synthase_like"/>
    <property type="match status" value="1"/>
</dbReference>
<dbReference type="RefSeq" id="WP_121679182.1">
    <property type="nucleotide sequence ID" value="NZ_RCVZ01000002.1"/>
</dbReference>